<feature type="domain" description="HAT C-terminal dimerisation" evidence="1">
    <location>
        <begin position="1"/>
        <end position="43"/>
    </location>
</feature>
<dbReference type="InterPro" id="IPR008906">
    <property type="entry name" value="HATC_C_dom"/>
</dbReference>
<dbReference type="Pfam" id="PF05699">
    <property type="entry name" value="Dimer_Tnp_hAT"/>
    <property type="match status" value="1"/>
</dbReference>
<keyword evidence="3" id="KW-1185">Reference proteome</keyword>
<dbReference type="GO" id="GO:0046983">
    <property type="term" value="F:protein dimerization activity"/>
    <property type="evidence" value="ECO:0007669"/>
    <property type="project" value="InterPro"/>
</dbReference>
<feature type="non-terminal residue" evidence="2">
    <location>
        <position position="1"/>
    </location>
</feature>
<organism evidence="2 3">
    <name type="scientific">Daphnia magna</name>
    <dbReference type="NCBI Taxonomy" id="35525"/>
    <lineage>
        <taxon>Eukaryota</taxon>
        <taxon>Metazoa</taxon>
        <taxon>Ecdysozoa</taxon>
        <taxon>Arthropoda</taxon>
        <taxon>Crustacea</taxon>
        <taxon>Branchiopoda</taxon>
        <taxon>Diplostraca</taxon>
        <taxon>Cladocera</taxon>
        <taxon>Anomopoda</taxon>
        <taxon>Daphniidae</taxon>
        <taxon>Daphnia</taxon>
    </lineage>
</organism>
<proteinExistence type="predicted"/>
<gene>
    <name evidence="2" type="ORF">APZ42_004139</name>
</gene>
<sequence>IFAVSASSGSIERVFSTAADILHAKRSRMKADLFQMLMFIKRNSNIN</sequence>
<accession>A0A164H8P0</accession>
<comment type="caution">
    <text evidence="2">The sequence shown here is derived from an EMBL/GenBank/DDBJ whole genome shotgun (WGS) entry which is preliminary data.</text>
</comment>
<evidence type="ECO:0000313" key="3">
    <source>
        <dbReference type="Proteomes" id="UP000076858"/>
    </source>
</evidence>
<dbReference type="Proteomes" id="UP000076858">
    <property type="component" value="Unassembled WGS sequence"/>
</dbReference>
<dbReference type="EMBL" id="LRGB01012492">
    <property type="protein sequence ID" value="KZR99844.1"/>
    <property type="molecule type" value="Genomic_DNA"/>
</dbReference>
<name>A0A164H8P0_9CRUS</name>
<dbReference type="AlphaFoldDB" id="A0A164H8P0"/>
<protein>
    <recommendedName>
        <fullName evidence="1">HAT C-terminal dimerisation domain-containing protein</fullName>
    </recommendedName>
</protein>
<evidence type="ECO:0000259" key="1">
    <source>
        <dbReference type="Pfam" id="PF05699"/>
    </source>
</evidence>
<evidence type="ECO:0000313" key="2">
    <source>
        <dbReference type="EMBL" id="KZR99844.1"/>
    </source>
</evidence>
<dbReference type="SUPFAM" id="SSF53098">
    <property type="entry name" value="Ribonuclease H-like"/>
    <property type="match status" value="1"/>
</dbReference>
<dbReference type="InterPro" id="IPR012337">
    <property type="entry name" value="RNaseH-like_sf"/>
</dbReference>
<reference evidence="2 3" key="1">
    <citation type="submission" date="2016-03" db="EMBL/GenBank/DDBJ databases">
        <title>EvidentialGene: Evidence-directed Construction of Genes on Genomes.</title>
        <authorList>
            <person name="Gilbert D.G."/>
            <person name="Choi J.-H."/>
            <person name="Mockaitis K."/>
            <person name="Colbourne J."/>
            <person name="Pfrender M."/>
        </authorList>
    </citation>
    <scope>NUCLEOTIDE SEQUENCE [LARGE SCALE GENOMIC DNA]</scope>
    <source>
        <strain evidence="2 3">Xinb3</strain>
        <tissue evidence="2">Complete organism</tissue>
    </source>
</reference>